<reference evidence="2 3" key="1">
    <citation type="submission" date="2019-09" db="EMBL/GenBank/DDBJ databases">
        <authorList>
            <person name="Li Y."/>
        </authorList>
    </citation>
    <scope>NUCLEOTIDE SEQUENCE [LARGE SCALE GENOMIC DNA]</scope>
    <source>
        <strain evidence="2 3">L3-3HA</strain>
    </source>
</reference>
<comment type="caution">
    <text evidence="2">The sequence shown here is derived from an EMBL/GenBank/DDBJ whole genome shotgun (WGS) entry which is preliminary data.</text>
</comment>
<dbReference type="OrthoDB" id="6418813at2"/>
<dbReference type="Proteomes" id="UP000335415">
    <property type="component" value="Unassembled WGS sequence"/>
</dbReference>
<keyword evidence="3" id="KW-1185">Reference proteome</keyword>
<feature type="transmembrane region" description="Helical" evidence="1">
    <location>
        <begin position="105"/>
        <end position="123"/>
    </location>
</feature>
<evidence type="ECO:0000256" key="1">
    <source>
        <dbReference type="SAM" id="Phobius"/>
    </source>
</evidence>
<feature type="transmembrane region" description="Helical" evidence="1">
    <location>
        <begin position="39"/>
        <end position="65"/>
    </location>
</feature>
<sequence length="124" mass="13776">MSETLIYIATWLIFPTIMGLYAIRMWLPLTSRLAIDDRAGFIVGALSGVTVFLLSAALALLITRLQTDKMLWLSGSTLFALAIAGGVLRWLSLPWLRSANRQRRLRRVSIAAGACVMVLIMLLR</sequence>
<keyword evidence="1" id="KW-1133">Transmembrane helix</keyword>
<feature type="transmembrane region" description="Helical" evidence="1">
    <location>
        <begin position="6"/>
        <end position="27"/>
    </location>
</feature>
<proteinExistence type="predicted"/>
<dbReference type="EMBL" id="VYKJ01000009">
    <property type="protein sequence ID" value="KAA8998098.1"/>
    <property type="molecule type" value="Genomic_DNA"/>
</dbReference>
<dbReference type="AlphaFoldDB" id="A0A5J5FWA4"/>
<keyword evidence="1" id="KW-0472">Membrane</keyword>
<gene>
    <name evidence="2" type="ORF">FJU30_16910</name>
</gene>
<dbReference type="RefSeq" id="WP_150436158.1">
    <property type="nucleotide sequence ID" value="NZ_VYKJ01000009.1"/>
</dbReference>
<name>A0A5J5FWA4_9GAMM</name>
<keyword evidence="1" id="KW-0812">Transmembrane</keyword>
<evidence type="ECO:0000313" key="3">
    <source>
        <dbReference type="Proteomes" id="UP000335415"/>
    </source>
</evidence>
<accession>A0A5J5FWA4</accession>
<organism evidence="2 3">
    <name type="scientific">Affinibrenneria salicis</name>
    <dbReference type="NCBI Taxonomy" id="2590031"/>
    <lineage>
        <taxon>Bacteria</taxon>
        <taxon>Pseudomonadati</taxon>
        <taxon>Pseudomonadota</taxon>
        <taxon>Gammaproteobacteria</taxon>
        <taxon>Enterobacterales</taxon>
        <taxon>Pectobacteriaceae</taxon>
        <taxon>Affinibrenneria</taxon>
    </lineage>
</organism>
<protein>
    <submittedName>
        <fullName evidence="2">Uncharacterized protein</fullName>
    </submittedName>
</protein>
<feature type="transmembrane region" description="Helical" evidence="1">
    <location>
        <begin position="71"/>
        <end position="93"/>
    </location>
</feature>
<evidence type="ECO:0000313" key="2">
    <source>
        <dbReference type="EMBL" id="KAA8998098.1"/>
    </source>
</evidence>